<comment type="caution">
    <text evidence="1">The sequence shown here is derived from an EMBL/GenBank/DDBJ whole genome shotgun (WGS) entry which is preliminary data.</text>
</comment>
<evidence type="ECO:0000313" key="1">
    <source>
        <dbReference type="EMBL" id="NKI42266.1"/>
    </source>
</evidence>
<dbReference type="EMBL" id="JAAWWP010000007">
    <property type="protein sequence ID" value="NKI42266.1"/>
    <property type="molecule type" value="Genomic_DNA"/>
</dbReference>
<dbReference type="PROSITE" id="PS51257">
    <property type="entry name" value="PROKAR_LIPOPROTEIN"/>
    <property type="match status" value="1"/>
</dbReference>
<protein>
    <submittedName>
        <fullName evidence="1">Uncharacterized protein</fullName>
    </submittedName>
</protein>
<keyword evidence="2" id="KW-1185">Reference proteome</keyword>
<organism evidence="1 2">
    <name type="scientific">Streptomyces physcomitrii</name>
    <dbReference type="NCBI Taxonomy" id="2724184"/>
    <lineage>
        <taxon>Bacteria</taxon>
        <taxon>Bacillati</taxon>
        <taxon>Actinomycetota</taxon>
        <taxon>Actinomycetes</taxon>
        <taxon>Kitasatosporales</taxon>
        <taxon>Streptomycetaceae</taxon>
        <taxon>Streptomyces</taxon>
    </lineage>
</organism>
<evidence type="ECO:0000313" key="2">
    <source>
        <dbReference type="Proteomes" id="UP000772196"/>
    </source>
</evidence>
<sequence>MRCRRTCTTLSAPTATIGCGQALHVSTGRPVELLIVTVQARADMAMDIGPSKP</sequence>
<reference evidence="1 2" key="1">
    <citation type="submission" date="2020-04" db="EMBL/GenBank/DDBJ databases">
        <title>Phylogenetic Diversity and Antibacterial Activity against Ralstonia solanacearum of Endophytic Actinomycete Isolated from Moss.</title>
        <authorList>
            <person name="Zhuang X."/>
        </authorList>
    </citation>
    <scope>NUCLEOTIDE SEQUENCE [LARGE SCALE GENOMIC DNA]</scope>
    <source>
        <strain evidence="1 2">LD120</strain>
    </source>
</reference>
<dbReference type="RefSeq" id="WP_168539252.1">
    <property type="nucleotide sequence ID" value="NZ_JAAWWP010000007.1"/>
</dbReference>
<accession>A0ABX1H1M4</accession>
<dbReference type="Proteomes" id="UP000772196">
    <property type="component" value="Unassembled WGS sequence"/>
</dbReference>
<name>A0ABX1H1M4_9ACTN</name>
<gene>
    <name evidence="1" type="ORF">HFV08_13630</name>
</gene>
<proteinExistence type="predicted"/>